<comment type="caution">
    <text evidence="4">The sequence shown here is derived from an EMBL/GenBank/DDBJ whole genome shotgun (WGS) entry which is preliminary data.</text>
</comment>
<dbReference type="EMBL" id="CAXHTB010000005">
    <property type="protein sequence ID" value="CAL0306980.1"/>
    <property type="molecule type" value="Genomic_DNA"/>
</dbReference>
<dbReference type="Proteomes" id="UP001497480">
    <property type="component" value="Unassembled WGS sequence"/>
</dbReference>
<evidence type="ECO:0000256" key="1">
    <source>
        <dbReference type="SAM" id="MobiDB-lite"/>
    </source>
</evidence>
<dbReference type="AlphaFoldDB" id="A0AAV1WCG9"/>
<evidence type="ECO:0000313" key="4">
    <source>
        <dbReference type="EMBL" id="CAL0306980.1"/>
    </source>
</evidence>
<keyword evidence="2" id="KW-0472">Membrane</keyword>
<proteinExistence type="predicted"/>
<dbReference type="InterPro" id="IPR025520">
    <property type="entry name" value="DUF4408"/>
</dbReference>
<name>A0AAV1WCG9_LUPLU</name>
<feature type="transmembrane region" description="Helical" evidence="2">
    <location>
        <begin position="20"/>
        <end position="40"/>
    </location>
</feature>
<keyword evidence="2" id="KW-1133">Transmembrane helix</keyword>
<protein>
    <recommendedName>
        <fullName evidence="3">DUF4408 domain-containing protein</fullName>
    </recommendedName>
</protein>
<evidence type="ECO:0000259" key="3">
    <source>
        <dbReference type="Pfam" id="PF14364"/>
    </source>
</evidence>
<keyword evidence="5" id="KW-1185">Reference proteome</keyword>
<accession>A0AAV1WCG9</accession>
<evidence type="ECO:0000313" key="5">
    <source>
        <dbReference type="Proteomes" id="UP001497480"/>
    </source>
</evidence>
<feature type="region of interest" description="Disordered" evidence="1">
    <location>
        <begin position="147"/>
        <end position="185"/>
    </location>
</feature>
<feature type="compositionally biased region" description="Acidic residues" evidence="1">
    <location>
        <begin position="164"/>
        <end position="178"/>
    </location>
</feature>
<gene>
    <name evidence="4" type="ORF">LLUT_LOCUS8040</name>
</gene>
<dbReference type="InterPro" id="IPR008480">
    <property type="entry name" value="DUF761_pln"/>
</dbReference>
<dbReference type="PANTHER" id="PTHR33098:SF57">
    <property type="entry name" value="DUF4408 DOMAIN PROTEIN"/>
    <property type="match status" value="1"/>
</dbReference>
<reference evidence="4 5" key="1">
    <citation type="submission" date="2024-03" db="EMBL/GenBank/DDBJ databases">
        <authorList>
            <person name="Martinez-Hernandez J."/>
        </authorList>
    </citation>
    <scope>NUCLEOTIDE SEQUENCE [LARGE SCALE GENOMIC DNA]</scope>
</reference>
<dbReference type="Pfam" id="PF05553">
    <property type="entry name" value="DUF761"/>
    <property type="match status" value="1"/>
</dbReference>
<evidence type="ECO:0000256" key="2">
    <source>
        <dbReference type="SAM" id="Phobius"/>
    </source>
</evidence>
<dbReference type="Pfam" id="PF14364">
    <property type="entry name" value="DUF4408"/>
    <property type="match status" value="1"/>
</dbReference>
<feature type="domain" description="DUF4408" evidence="3">
    <location>
        <begin position="17"/>
        <end position="43"/>
    </location>
</feature>
<organism evidence="4 5">
    <name type="scientific">Lupinus luteus</name>
    <name type="common">European yellow lupine</name>
    <dbReference type="NCBI Taxonomy" id="3873"/>
    <lineage>
        <taxon>Eukaryota</taxon>
        <taxon>Viridiplantae</taxon>
        <taxon>Streptophyta</taxon>
        <taxon>Embryophyta</taxon>
        <taxon>Tracheophyta</taxon>
        <taxon>Spermatophyta</taxon>
        <taxon>Magnoliopsida</taxon>
        <taxon>eudicotyledons</taxon>
        <taxon>Gunneridae</taxon>
        <taxon>Pentapetalae</taxon>
        <taxon>rosids</taxon>
        <taxon>fabids</taxon>
        <taxon>Fabales</taxon>
        <taxon>Fabaceae</taxon>
        <taxon>Papilionoideae</taxon>
        <taxon>50 kb inversion clade</taxon>
        <taxon>genistoids sensu lato</taxon>
        <taxon>core genistoids</taxon>
        <taxon>Genisteae</taxon>
        <taxon>Lupinus</taxon>
    </lineage>
</organism>
<keyword evidence="2" id="KW-0812">Transmembrane</keyword>
<dbReference type="PANTHER" id="PTHR33098">
    <property type="entry name" value="COTTON FIBER (DUF761)"/>
    <property type="match status" value="1"/>
</dbReference>
<sequence length="219" mass="25015">MMYKEGVIAATTISTIIYSWLIPSSLFIFINLVIATIFLISRFTSTSPKALIHDSLLVLRSNPLLDRLSSFNRYQYTETTEYTQPQRVSPPSILEKVKSFNLGLLYKHHETVDTKPESEKLDNKLSEEPKLDLAPLLLKQLESIKEPEPAGSELEGIESVSESEFGDNDGDDDDDEDEGRWLKEETEIGVKADDFISMFKNQLRLQRVDSFNAYRDMLN</sequence>